<dbReference type="Proteomes" id="UP000016600">
    <property type="component" value="Unassembled WGS sequence"/>
</dbReference>
<feature type="transmembrane region" description="Helical" evidence="6">
    <location>
        <begin position="134"/>
        <end position="153"/>
    </location>
</feature>
<evidence type="ECO:0000256" key="1">
    <source>
        <dbReference type="ARBA" id="ARBA00004651"/>
    </source>
</evidence>
<feature type="transmembrane region" description="Helical" evidence="6">
    <location>
        <begin position="174"/>
        <end position="194"/>
    </location>
</feature>
<dbReference type="InterPro" id="IPR019264">
    <property type="entry name" value="DUF2179"/>
</dbReference>
<evidence type="ECO:0000256" key="6">
    <source>
        <dbReference type="SAM" id="Phobius"/>
    </source>
</evidence>
<dbReference type="EMBL" id="AWET01000051">
    <property type="protein sequence ID" value="ERJ97790.1"/>
    <property type="molecule type" value="Genomic_DNA"/>
</dbReference>
<dbReference type="PIRSF" id="PIRSF006483">
    <property type="entry name" value="Membrane_protein_YitT"/>
    <property type="match status" value="1"/>
</dbReference>
<gene>
    <name evidence="8" type="ORF">HMPREF1218_0871</name>
</gene>
<evidence type="ECO:0000313" key="8">
    <source>
        <dbReference type="EMBL" id="ERJ97790.1"/>
    </source>
</evidence>
<protein>
    <submittedName>
        <fullName evidence="8">PF10035 family protein</fullName>
    </submittedName>
</protein>
<dbReference type="InterPro" id="IPR003740">
    <property type="entry name" value="YitT"/>
</dbReference>
<keyword evidence="2" id="KW-1003">Cell membrane</keyword>
<keyword evidence="9" id="KW-1185">Reference proteome</keyword>
<sequence>MLQSSSTFVSTKTILDNKMKHITRKAFYREIMDYVMIAIGMLSYCIGWTIFLLPNNISTGGVAGLSSILFWGAKVPVQVTFFSVNAVLLIIALRVLGLKFCIKTIYGVVLLTMFVAAFRNLFPHPTILTDQPFMASIIGAVFCGVGIGYGLSFNGSTGGSDIVAAIVNKYRDISLGRVVLLCDMIIVTFSYVALHSWEQVIYGYVVLIITAFVLDQVVNSGRRSVQFLIISERYDEICERITADPPHRGCTVIDAHGYYSGNNLKVLIVVTKQREAGLLYRMIDDIDPNAFVTQSAVMGVYGKGFDHFKVKRHHGEKGEAISYL</sequence>
<dbReference type="PANTHER" id="PTHR33545:SF5">
    <property type="entry name" value="UPF0750 MEMBRANE PROTEIN YITT"/>
    <property type="match status" value="1"/>
</dbReference>
<proteinExistence type="predicted"/>
<organism evidence="8 9">
    <name type="scientific">Hoylesella pleuritidis F0068</name>
    <dbReference type="NCBI Taxonomy" id="1081904"/>
    <lineage>
        <taxon>Bacteria</taxon>
        <taxon>Pseudomonadati</taxon>
        <taxon>Bacteroidota</taxon>
        <taxon>Bacteroidia</taxon>
        <taxon>Bacteroidales</taxon>
        <taxon>Prevotellaceae</taxon>
        <taxon>Hoylesella</taxon>
    </lineage>
</organism>
<evidence type="ECO:0000256" key="3">
    <source>
        <dbReference type="ARBA" id="ARBA00022692"/>
    </source>
</evidence>
<feature type="transmembrane region" description="Helical" evidence="6">
    <location>
        <begin position="34"/>
        <end position="53"/>
    </location>
</feature>
<comment type="caution">
    <text evidence="8">The sequence shown here is derived from an EMBL/GenBank/DDBJ whole genome shotgun (WGS) entry which is preliminary data.</text>
</comment>
<dbReference type="InterPro" id="IPR015867">
    <property type="entry name" value="N-reg_PII/ATP_PRibTrfase_C"/>
</dbReference>
<dbReference type="Gene3D" id="3.30.70.120">
    <property type="match status" value="1"/>
</dbReference>
<feature type="transmembrane region" description="Helical" evidence="6">
    <location>
        <begin position="200"/>
        <end position="218"/>
    </location>
</feature>
<keyword evidence="3 6" id="KW-0812">Transmembrane</keyword>
<evidence type="ECO:0000256" key="4">
    <source>
        <dbReference type="ARBA" id="ARBA00022989"/>
    </source>
</evidence>
<evidence type="ECO:0000313" key="9">
    <source>
        <dbReference type="Proteomes" id="UP000016600"/>
    </source>
</evidence>
<evidence type="ECO:0000256" key="2">
    <source>
        <dbReference type="ARBA" id="ARBA00022475"/>
    </source>
</evidence>
<comment type="subcellular location">
    <subcellularLocation>
        <location evidence="1">Cell membrane</location>
        <topology evidence="1">Multi-pass membrane protein</topology>
    </subcellularLocation>
</comment>
<reference evidence="8 9" key="1">
    <citation type="submission" date="2013-08" db="EMBL/GenBank/DDBJ databases">
        <authorList>
            <person name="Durkin A.S."/>
            <person name="Haft D.R."/>
            <person name="McCorrison J."/>
            <person name="Torralba M."/>
            <person name="Gillis M."/>
            <person name="Haft D.H."/>
            <person name="Methe B."/>
            <person name="Sutton G."/>
            <person name="Nelson K.E."/>
        </authorList>
    </citation>
    <scope>NUCLEOTIDE SEQUENCE [LARGE SCALE GENOMIC DNA]</scope>
    <source>
        <strain evidence="8 9">F0068</strain>
    </source>
</reference>
<evidence type="ECO:0000256" key="5">
    <source>
        <dbReference type="ARBA" id="ARBA00023136"/>
    </source>
</evidence>
<accession>U2L099</accession>
<keyword evidence="5 6" id="KW-0472">Membrane</keyword>
<dbReference type="Pfam" id="PF10035">
    <property type="entry name" value="DUF2179"/>
    <property type="match status" value="1"/>
</dbReference>
<feature type="transmembrane region" description="Helical" evidence="6">
    <location>
        <begin position="73"/>
        <end position="93"/>
    </location>
</feature>
<dbReference type="InterPro" id="IPR051461">
    <property type="entry name" value="UPF0750_membrane"/>
</dbReference>
<dbReference type="PATRIC" id="fig|1081904.3.peg.2366"/>
<feature type="transmembrane region" description="Helical" evidence="6">
    <location>
        <begin position="105"/>
        <end position="122"/>
    </location>
</feature>
<evidence type="ECO:0000259" key="7">
    <source>
        <dbReference type="Pfam" id="PF10035"/>
    </source>
</evidence>
<feature type="domain" description="DUF2179" evidence="7">
    <location>
        <begin position="248"/>
        <end position="302"/>
    </location>
</feature>
<dbReference type="GO" id="GO:0005886">
    <property type="term" value="C:plasma membrane"/>
    <property type="evidence" value="ECO:0007669"/>
    <property type="project" value="UniProtKB-SubCell"/>
</dbReference>
<dbReference type="PANTHER" id="PTHR33545">
    <property type="entry name" value="UPF0750 MEMBRANE PROTEIN YITT-RELATED"/>
    <property type="match status" value="1"/>
</dbReference>
<dbReference type="Pfam" id="PF02588">
    <property type="entry name" value="YitT_membrane"/>
    <property type="match status" value="1"/>
</dbReference>
<dbReference type="CDD" id="cd16380">
    <property type="entry name" value="YitT_C"/>
    <property type="match status" value="1"/>
</dbReference>
<keyword evidence="4 6" id="KW-1133">Transmembrane helix</keyword>
<dbReference type="AlphaFoldDB" id="U2L099"/>
<name>U2L099_9BACT</name>